<evidence type="ECO:0000313" key="4">
    <source>
        <dbReference type="Proteomes" id="UP001189429"/>
    </source>
</evidence>
<dbReference type="EMBL" id="CAUYUJ010002303">
    <property type="protein sequence ID" value="CAK0800171.1"/>
    <property type="molecule type" value="Genomic_DNA"/>
</dbReference>
<comment type="caution">
    <text evidence="3">The sequence shown here is derived from an EMBL/GenBank/DDBJ whole genome shotgun (WGS) entry which is preliminary data.</text>
</comment>
<name>A0ABN9Q399_9DINO</name>
<evidence type="ECO:0000313" key="3">
    <source>
        <dbReference type="EMBL" id="CAK0800171.1"/>
    </source>
</evidence>
<feature type="signal peptide" evidence="2">
    <location>
        <begin position="1"/>
        <end position="15"/>
    </location>
</feature>
<evidence type="ECO:0000256" key="2">
    <source>
        <dbReference type="SAM" id="SignalP"/>
    </source>
</evidence>
<accession>A0ABN9Q399</accession>
<gene>
    <name evidence="3" type="ORF">PCOR1329_LOCUS8390</name>
</gene>
<dbReference type="Proteomes" id="UP001189429">
    <property type="component" value="Unassembled WGS sequence"/>
</dbReference>
<reference evidence="3" key="1">
    <citation type="submission" date="2023-10" db="EMBL/GenBank/DDBJ databases">
        <authorList>
            <person name="Chen Y."/>
            <person name="Shah S."/>
            <person name="Dougan E. K."/>
            <person name="Thang M."/>
            <person name="Chan C."/>
        </authorList>
    </citation>
    <scope>NUCLEOTIDE SEQUENCE [LARGE SCALE GENOMIC DNA]</scope>
</reference>
<keyword evidence="1" id="KW-0812">Transmembrane</keyword>
<keyword evidence="1" id="KW-1133">Transmembrane helix</keyword>
<keyword evidence="4" id="KW-1185">Reference proteome</keyword>
<organism evidence="3 4">
    <name type="scientific">Prorocentrum cordatum</name>
    <dbReference type="NCBI Taxonomy" id="2364126"/>
    <lineage>
        <taxon>Eukaryota</taxon>
        <taxon>Sar</taxon>
        <taxon>Alveolata</taxon>
        <taxon>Dinophyceae</taxon>
        <taxon>Prorocentrales</taxon>
        <taxon>Prorocentraceae</taxon>
        <taxon>Prorocentrum</taxon>
    </lineage>
</organism>
<proteinExistence type="predicted"/>
<protein>
    <submittedName>
        <fullName evidence="3">Uncharacterized protein</fullName>
    </submittedName>
</protein>
<keyword evidence="1" id="KW-0472">Membrane</keyword>
<evidence type="ECO:0000256" key="1">
    <source>
        <dbReference type="SAM" id="Phobius"/>
    </source>
</evidence>
<keyword evidence="2" id="KW-0732">Signal</keyword>
<feature type="chain" id="PRO_5046811685" evidence="2">
    <location>
        <begin position="16"/>
        <end position="124"/>
    </location>
</feature>
<sequence>MSLVCATLALPIFVAIDVKLDLGAIQVEGLRREVTLKELGVHIQGSYPDLWAWLFRGEDSGLWTYALAACALFCCGLCLLVFGAAVVVRMPYHGRVPTAADLQREVRRGWPCAPVEELRELESG</sequence>
<feature type="transmembrane region" description="Helical" evidence="1">
    <location>
        <begin position="62"/>
        <end position="88"/>
    </location>
</feature>